<comment type="caution">
    <text evidence="2">The sequence shown here is derived from an EMBL/GenBank/DDBJ whole genome shotgun (WGS) entry which is preliminary data.</text>
</comment>
<dbReference type="InterPro" id="IPR029044">
    <property type="entry name" value="Nucleotide-diphossugar_trans"/>
</dbReference>
<dbReference type="SUPFAM" id="SSF53448">
    <property type="entry name" value="Nucleotide-diphospho-sugar transferases"/>
    <property type="match status" value="1"/>
</dbReference>
<dbReference type="Pfam" id="PF00535">
    <property type="entry name" value="Glycos_transf_2"/>
    <property type="match status" value="1"/>
</dbReference>
<keyword evidence="2" id="KW-0808">Transferase</keyword>
<dbReference type="EMBL" id="AJWY01003742">
    <property type="protein sequence ID" value="EKC74413.1"/>
    <property type="molecule type" value="Genomic_DNA"/>
</dbReference>
<evidence type="ECO:0000259" key="1">
    <source>
        <dbReference type="Pfam" id="PF00535"/>
    </source>
</evidence>
<protein>
    <submittedName>
        <fullName evidence="2">Glycosyl/glycerophosphate transferases involved in teichoic acid biosynthesis TagF/TagB/EpsJ/RodC</fullName>
    </submittedName>
</protein>
<accession>K1TWX0</accession>
<dbReference type="InterPro" id="IPR001173">
    <property type="entry name" value="Glyco_trans_2-like"/>
</dbReference>
<feature type="non-terminal residue" evidence="2">
    <location>
        <position position="101"/>
    </location>
</feature>
<proteinExistence type="predicted"/>
<sequence>MSMCKVIYAKSVKSFADACNLAASKATGKYITVCNCGDTFSDNYFESCIKVFDKNEKIPFVAGHRFCVNPVFREKKEFRLNKGQIESSVVSLFDNPNLINL</sequence>
<gene>
    <name evidence="2" type="ORF">LEA_05738</name>
</gene>
<dbReference type="CDD" id="cd00761">
    <property type="entry name" value="Glyco_tranf_GTA_type"/>
    <property type="match status" value="1"/>
</dbReference>
<name>K1TWX0_9ZZZZ</name>
<dbReference type="AlphaFoldDB" id="K1TWX0"/>
<evidence type="ECO:0000313" key="2">
    <source>
        <dbReference type="EMBL" id="EKC74413.1"/>
    </source>
</evidence>
<reference evidence="2" key="1">
    <citation type="journal article" date="2013" name="Environ. Microbiol.">
        <title>Microbiota from the distal guts of lean and obese adolescents exhibit partial functional redundancy besides clear differences in community structure.</title>
        <authorList>
            <person name="Ferrer M."/>
            <person name="Ruiz A."/>
            <person name="Lanza F."/>
            <person name="Haange S.B."/>
            <person name="Oberbach A."/>
            <person name="Till H."/>
            <person name="Bargiela R."/>
            <person name="Campoy C."/>
            <person name="Segura M.T."/>
            <person name="Richter M."/>
            <person name="von Bergen M."/>
            <person name="Seifert J."/>
            <person name="Suarez A."/>
        </authorList>
    </citation>
    <scope>NUCLEOTIDE SEQUENCE</scope>
</reference>
<feature type="domain" description="Glycosyltransferase 2-like" evidence="1">
    <location>
        <begin position="5"/>
        <end position="75"/>
    </location>
</feature>
<dbReference type="Gene3D" id="3.90.550.10">
    <property type="entry name" value="Spore Coat Polysaccharide Biosynthesis Protein SpsA, Chain A"/>
    <property type="match status" value="1"/>
</dbReference>
<organism evidence="2">
    <name type="scientific">human gut metagenome</name>
    <dbReference type="NCBI Taxonomy" id="408170"/>
    <lineage>
        <taxon>unclassified sequences</taxon>
        <taxon>metagenomes</taxon>
        <taxon>organismal metagenomes</taxon>
    </lineage>
</organism>
<dbReference type="GO" id="GO:0016740">
    <property type="term" value="F:transferase activity"/>
    <property type="evidence" value="ECO:0007669"/>
    <property type="project" value="UniProtKB-KW"/>
</dbReference>